<feature type="region of interest" description="Disordered" evidence="1">
    <location>
        <begin position="738"/>
        <end position="758"/>
    </location>
</feature>
<evidence type="ECO:0000313" key="2">
    <source>
        <dbReference type="EMBL" id="KAJ8933664.1"/>
    </source>
</evidence>
<organism evidence="2 3">
    <name type="scientific">Rhamnusium bicolor</name>
    <dbReference type="NCBI Taxonomy" id="1586634"/>
    <lineage>
        <taxon>Eukaryota</taxon>
        <taxon>Metazoa</taxon>
        <taxon>Ecdysozoa</taxon>
        <taxon>Arthropoda</taxon>
        <taxon>Hexapoda</taxon>
        <taxon>Insecta</taxon>
        <taxon>Pterygota</taxon>
        <taxon>Neoptera</taxon>
        <taxon>Endopterygota</taxon>
        <taxon>Coleoptera</taxon>
        <taxon>Polyphaga</taxon>
        <taxon>Cucujiformia</taxon>
        <taxon>Chrysomeloidea</taxon>
        <taxon>Cerambycidae</taxon>
        <taxon>Lepturinae</taxon>
        <taxon>Rhagiini</taxon>
        <taxon>Rhamnusium</taxon>
    </lineage>
</organism>
<feature type="compositionally biased region" description="Low complexity" evidence="1">
    <location>
        <begin position="1"/>
        <end position="12"/>
    </location>
</feature>
<comment type="caution">
    <text evidence="2">The sequence shown here is derived from an EMBL/GenBank/DDBJ whole genome shotgun (WGS) entry which is preliminary data.</text>
</comment>
<evidence type="ECO:0000256" key="1">
    <source>
        <dbReference type="SAM" id="MobiDB-lite"/>
    </source>
</evidence>
<gene>
    <name evidence="2" type="ORF">NQ314_013876</name>
</gene>
<feature type="region of interest" description="Disordered" evidence="1">
    <location>
        <begin position="146"/>
        <end position="190"/>
    </location>
</feature>
<feature type="region of interest" description="Disordered" evidence="1">
    <location>
        <begin position="614"/>
        <end position="649"/>
    </location>
</feature>
<reference evidence="2" key="1">
    <citation type="journal article" date="2023" name="Insect Mol. Biol.">
        <title>Genome sequencing provides insights into the evolution of gene families encoding plant cell wall-degrading enzymes in longhorned beetles.</title>
        <authorList>
            <person name="Shin N.R."/>
            <person name="Okamura Y."/>
            <person name="Kirsch R."/>
            <person name="Pauchet Y."/>
        </authorList>
    </citation>
    <scope>NUCLEOTIDE SEQUENCE</scope>
    <source>
        <strain evidence="2">RBIC_L_NR</strain>
    </source>
</reference>
<protein>
    <submittedName>
        <fullName evidence="2">Uncharacterized protein</fullName>
    </submittedName>
</protein>
<dbReference type="PANTHER" id="PTHR35683:SF4">
    <property type="entry name" value="AGAP002273-PA"/>
    <property type="match status" value="1"/>
</dbReference>
<dbReference type="EMBL" id="JANEYF010003827">
    <property type="protein sequence ID" value="KAJ8933664.1"/>
    <property type="molecule type" value="Genomic_DNA"/>
</dbReference>
<feature type="compositionally biased region" description="Basic and acidic residues" evidence="1">
    <location>
        <begin position="586"/>
        <end position="602"/>
    </location>
</feature>
<evidence type="ECO:0000313" key="3">
    <source>
        <dbReference type="Proteomes" id="UP001162156"/>
    </source>
</evidence>
<name>A0AAV8X4N0_9CUCU</name>
<feature type="compositionally biased region" description="Low complexity" evidence="1">
    <location>
        <begin position="738"/>
        <end position="749"/>
    </location>
</feature>
<feature type="compositionally biased region" description="Basic and acidic residues" evidence="1">
    <location>
        <begin position="146"/>
        <end position="177"/>
    </location>
</feature>
<feature type="compositionally biased region" description="Polar residues" evidence="1">
    <location>
        <begin position="287"/>
        <end position="313"/>
    </location>
</feature>
<dbReference type="PANTHER" id="PTHR35683">
    <property type="entry name" value="YALI0C04136P"/>
    <property type="match status" value="1"/>
</dbReference>
<feature type="region of interest" description="Disordered" evidence="1">
    <location>
        <begin position="278"/>
        <end position="313"/>
    </location>
</feature>
<feature type="region of interest" description="Disordered" evidence="1">
    <location>
        <begin position="1"/>
        <end position="47"/>
    </location>
</feature>
<accession>A0AAV8X4N0</accession>
<dbReference type="AlphaFoldDB" id="A0AAV8X4N0"/>
<proteinExistence type="predicted"/>
<dbReference type="Proteomes" id="UP001162156">
    <property type="component" value="Unassembled WGS sequence"/>
</dbReference>
<keyword evidence="3" id="KW-1185">Reference proteome</keyword>
<feature type="region of interest" description="Disordered" evidence="1">
    <location>
        <begin position="561"/>
        <end position="602"/>
    </location>
</feature>
<sequence>MFFLATAASASPQDDDDSLDTDGFREDQCLLETPTPGEDTSPRTKSEYLGDYASYSSATKEIESQEVTTYADIRQYYQHQAKLFAGHRKRLASTEDLDTDVIDASTTTTSNLLPSNLSNSELTGIVKIGLDRYKLIDSDPVRPGELRIRGYTSPEEKGAKDSKRPEDWERKERKTVERLQGGAGKDKIPPSEEKVHLKATPDKKITISYTEITNDLQPTSKISDTNIEQGSIGLFQKSKTIERPGLQNYSERGITKNYGKDGINTTQINSDITIIDKKDKSKHVHRSTSPLLNKDISPSTDNSPPTVTDTSKPTLELIIGRKEVRTKEALATAESRLTLYGTKDVEISIKSQSHISVITTRRDTSGTETSERFDVGMSTTAGRDKSSPENIQMAYVDKHGAYIIPPLTVLESTQKKKEETVNFSGTKQIYTYHDSASERVSSQMASPTSESISHHITDTGISLTRGTITGTTTSPVEQPHATLAGQQTTGFISDIAVDGEIEECECTDAGLSPIQADELPTQDLEEEITQFTDAGTSPIEFLESVSVPLSHVDTSEAATLTDHIDMKDSSCSPIKPEESTPISSSEKLRDEEILEKRRGSGDVKAKIKMLEEQVSKSPQKEHLRKKREIVESEDELSSMKEEEAFRGSTETLAQIDDEEYKMESITEQLAVSEEKQIETIDTKPKHVTPTHTKQVGRKIAELQKIFSSDMEISFDEDLTRSPIKSFKSKEKEIKDLLQQSLDDSTQQELNADDIESKEEQAISTEELKLYMPKQAIKVRFDETPDLDMKDSKIIATYENESKTEIEDGINGQYKSVKDKKSLFEQLISKSQESSPAKKST</sequence>